<dbReference type="PANTHER" id="PTHR23150:SF19">
    <property type="entry name" value="FORMYLGLYCINE-GENERATING ENZYME"/>
    <property type="match status" value="1"/>
</dbReference>
<dbReference type="PANTHER" id="PTHR23150">
    <property type="entry name" value="SULFATASE MODIFYING FACTOR 1, 2"/>
    <property type="match status" value="1"/>
</dbReference>
<dbReference type="Pfam" id="PF03781">
    <property type="entry name" value="FGE-sulfatase"/>
    <property type="match status" value="1"/>
</dbReference>
<dbReference type="SUPFAM" id="SSF56436">
    <property type="entry name" value="C-type lectin-like"/>
    <property type="match status" value="1"/>
</dbReference>
<feature type="compositionally biased region" description="Basic residues" evidence="1">
    <location>
        <begin position="548"/>
        <end position="559"/>
    </location>
</feature>
<feature type="compositionally biased region" description="Basic and acidic residues" evidence="1">
    <location>
        <begin position="387"/>
        <end position="413"/>
    </location>
</feature>
<feature type="region of interest" description="Disordered" evidence="1">
    <location>
        <begin position="386"/>
        <end position="460"/>
    </location>
</feature>
<sequence length="559" mass="62161">MRVLTNTALVVLGLGVMLSSCSKKEQSQKTGMTYNDRSNGGYLRFKQTHPTPGPGLVPIEGGTFVLGGSADQDVMYEYNNVRRRVTVPSFYMDETEVSNQDWLDYLHWINITFPTDRELYYNALPDTLVWRRPLSYNEPYVDNYLRHPAFQDYPVVGVTWDQAQEYCQWRTDRTNENILRERGYMVTWKDKAGKNGQGAATATAGTGADQPFNTDMYLNGQIRGQGIDGKNMKPDLNPNAKATGTGKNGRAVRPIRMEDGVLKQGYRLPSEAEWEYAALALAGNTQFENINDGKVYPWNGLGVRSPKSKTRGLILANFKRGSGDNAGVGGGLNDKADITAPVRSYEPNDFGLYNMAGNVNEWVADTYRQTSFEEVEDFNPFRGNEFTNKRMADPEKGLYAKDKYGRPIKDPARSNKKLSYSEMIAQQQAQAAGGNQQAPQTDNANGAAQPGASAALPGTKDPLAGKAYTADYRGYNDTVNTSLYGTTTLVHDRSKVYKGGSWNDMAYWLNPSTRRYMDQDQSSAEVGFRCAMTMVGAPEIHPEGKPHLPVKKAKPYKAR</sequence>
<dbReference type="InterPro" id="IPR042095">
    <property type="entry name" value="SUMF_sf"/>
</dbReference>
<dbReference type="InterPro" id="IPR016187">
    <property type="entry name" value="CTDL_fold"/>
</dbReference>
<feature type="region of interest" description="Disordered" evidence="1">
    <location>
        <begin position="540"/>
        <end position="559"/>
    </location>
</feature>
<dbReference type="PROSITE" id="PS51257">
    <property type="entry name" value="PROKAR_LIPOPROTEIN"/>
    <property type="match status" value="1"/>
</dbReference>
<reference evidence="4" key="1">
    <citation type="journal article" date="2019" name="Int. J. Syst. Evol. Microbiol.">
        <title>The Global Catalogue of Microorganisms (GCM) 10K type strain sequencing project: providing services to taxonomists for standard genome sequencing and annotation.</title>
        <authorList>
            <consortium name="The Broad Institute Genomics Platform"/>
            <consortium name="The Broad Institute Genome Sequencing Center for Infectious Disease"/>
            <person name="Wu L."/>
            <person name="Ma J."/>
        </authorList>
    </citation>
    <scope>NUCLEOTIDE SEQUENCE [LARGE SCALE GENOMIC DNA]</scope>
    <source>
        <strain evidence="4">CCUG 61484</strain>
    </source>
</reference>
<feature type="domain" description="Sulfatase-modifying factor enzyme-like" evidence="2">
    <location>
        <begin position="54"/>
        <end position="377"/>
    </location>
</feature>
<dbReference type="InterPro" id="IPR051043">
    <property type="entry name" value="Sulfatase_Mod_Factor_Kinase"/>
</dbReference>
<dbReference type="RefSeq" id="WP_377112681.1">
    <property type="nucleotide sequence ID" value="NZ_JBHTHZ010000003.1"/>
</dbReference>
<dbReference type="Proteomes" id="UP001597010">
    <property type="component" value="Unassembled WGS sequence"/>
</dbReference>
<dbReference type="EMBL" id="JBHTHZ010000003">
    <property type="protein sequence ID" value="MFD0793212.1"/>
    <property type="molecule type" value="Genomic_DNA"/>
</dbReference>
<gene>
    <name evidence="3" type="ORF">ACFQZX_06255</name>
</gene>
<evidence type="ECO:0000259" key="2">
    <source>
        <dbReference type="Pfam" id="PF03781"/>
    </source>
</evidence>
<dbReference type="InterPro" id="IPR005532">
    <property type="entry name" value="SUMF_dom"/>
</dbReference>
<feature type="compositionally biased region" description="Low complexity" evidence="1">
    <location>
        <begin position="425"/>
        <end position="458"/>
    </location>
</feature>
<name>A0ABW3AQR4_9SPHI</name>
<accession>A0ABW3AQR4</accession>
<evidence type="ECO:0000313" key="4">
    <source>
        <dbReference type="Proteomes" id="UP001597010"/>
    </source>
</evidence>
<proteinExistence type="predicted"/>
<evidence type="ECO:0000256" key="1">
    <source>
        <dbReference type="SAM" id="MobiDB-lite"/>
    </source>
</evidence>
<organism evidence="3 4">
    <name type="scientific">Mucilaginibacter litoreus</name>
    <dbReference type="NCBI Taxonomy" id="1048221"/>
    <lineage>
        <taxon>Bacteria</taxon>
        <taxon>Pseudomonadati</taxon>
        <taxon>Bacteroidota</taxon>
        <taxon>Sphingobacteriia</taxon>
        <taxon>Sphingobacteriales</taxon>
        <taxon>Sphingobacteriaceae</taxon>
        <taxon>Mucilaginibacter</taxon>
    </lineage>
</organism>
<evidence type="ECO:0000313" key="3">
    <source>
        <dbReference type="EMBL" id="MFD0793212.1"/>
    </source>
</evidence>
<comment type="caution">
    <text evidence="3">The sequence shown here is derived from an EMBL/GenBank/DDBJ whole genome shotgun (WGS) entry which is preliminary data.</text>
</comment>
<protein>
    <submittedName>
        <fullName evidence="3">SUMF1/EgtB/PvdO family nonheme iron enzyme</fullName>
    </submittedName>
</protein>
<feature type="region of interest" description="Disordered" evidence="1">
    <location>
        <begin position="228"/>
        <end position="250"/>
    </location>
</feature>
<keyword evidence="4" id="KW-1185">Reference proteome</keyword>
<dbReference type="Gene3D" id="3.90.1580.10">
    <property type="entry name" value="paralog of FGE (formylglycine-generating enzyme)"/>
    <property type="match status" value="1"/>
</dbReference>